<feature type="transmembrane region" description="Helical" evidence="1">
    <location>
        <begin position="37"/>
        <end position="63"/>
    </location>
</feature>
<dbReference type="PIRSF" id="PIRSF033239">
    <property type="entry name" value="ExoD"/>
    <property type="match status" value="1"/>
</dbReference>
<evidence type="ECO:0000313" key="2">
    <source>
        <dbReference type="EMBL" id="TXL74823.1"/>
    </source>
</evidence>
<comment type="caution">
    <text evidence="2">The sequence shown here is derived from an EMBL/GenBank/DDBJ whole genome shotgun (WGS) entry which is preliminary data.</text>
</comment>
<protein>
    <submittedName>
        <fullName evidence="2">Exopolysaccharide biosynthesis protein</fullName>
    </submittedName>
</protein>
<keyword evidence="1" id="KW-1133">Transmembrane helix</keyword>
<evidence type="ECO:0000313" key="3">
    <source>
        <dbReference type="Proteomes" id="UP000321638"/>
    </source>
</evidence>
<dbReference type="InterPro" id="IPR010331">
    <property type="entry name" value="ExoD"/>
</dbReference>
<dbReference type="Pfam" id="PF06055">
    <property type="entry name" value="ExoD"/>
    <property type="match status" value="1"/>
</dbReference>
<proteinExistence type="predicted"/>
<dbReference type="PANTHER" id="PTHR41795">
    <property type="entry name" value="EXOPOLYSACCHARIDE SYNTHESIS PROTEIN"/>
    <property type="match status" value="1"/>
</dbReference>
<keyword evidence="1" id="KW-0812">Transmembrane</keyword>
<dbReference type="PANTHER" id="PTHR41795:SF1">
    <property type="entry name" value="EXOPOLYSACCHARIDE SYNTHESIS PROTEIN"/>
    <property type="match status" value="1"/>
</dbReference>
<keyword evidence="3" id="KW-1185">Reference proteome</keyword>
<organism evidence="2 3">
    <name type="scientific">Vineibacter terrae</name>
    <dbReference type="NCBI Taxonomy" id="2586908"/>
    <lineage>
        <taxon>Bacteria</taxon>
        <taxon>Pseudomonadati</taxon>
        <taxon>Pseudomonadota</taxon>
        <taxon>Alphaproteobacteria</taxon>
        <taxon>Hyphomicrobiales</taxon>
        <taxon>Vineibacter</taxon>
    </lineage>
</organism>
<dbReference type="AlphaFoldDB" id="A0A5C8PLE1"/>
<accession>A0A5C8PLE1</accession>
<dbReference type="RefSeq" id="WP_147847865.1">
    <property type="nucleotide sequence ID" value="NZ_VDUZ01000016.1"/>
</dbReference>
<evidence type="ECO:0000256" key="1">
    <source>
        <dbReference type="SAM" id="Phobius"/>
    </source>
</evidence>
<keyword evidence="1" id="KW-0472">Membrane</keyword>
<feature type="transmembrane region" description="Helical" evidence="1">
    <location>
        <begin position="124"/>
        <end position="157"/>
    </location>
</feature>
<dbReference type="EMBL" id="VDUZ01000016">
    <property type="protein sequence ID" value="TXL74823.1"/>
    <property type="molecule type" value="Genomic_DNA"/>
</dbReference>
<dbReference type="OrthoDB" id="8238926at2"/>
<sequence length="194" mass="21220">MDIRPPTSSVLRCILNEAHGEHMTLASMLEALGDRSFGVVMLLLGLLALVPSLSIVTGVLLMWPAFQMIMARRAPSLPRWISQRPLLTARLTRLVDRVVPVLVWMERMVRPRWRTPFESTKRVVGAVIVLLALTMLGPVPFSHVLPALVIVLIAFAYLEEDGALLTIALGAALLSLAITVATVWGTILGIEAID</sequence>
<reference evidence="2 3" key="1">
    <citation type="submission" date="2019-06" db="EMBL/GenBank/DDBJ databases">
        <title>New taxonomy in bacterial strain CC-CFT640, isolated from vineyard.</title>
        <authorList>
            <person name="Lin S.-Y."/>
            <person name="Tsai C.-F."/>
            <person name="Young C.-C."/>
        </authorList>
    </citation>
    <scope>NUCLEOTIDE SEQUENCE [LARGE SCALE GENOMIC DNA]</scope>
    <source>
        <strain evidence="2 3">CC-CFT640</strain>
    </source>
</reference>
<feature type="transmembrane region" description="Helical" evidence="1">
    <location>
        <begin position="163"/>
        <end position="190"/>
    </location>
</feature>
<name>A0A5C8PLE1_9HYPH</name>
<dbReference type="Proteomes" id="UP000321638">
    <property type="component" value="Unassembled WGS sequence"/>
</dbReference>
<gene>
    <name evidence="2" type="ORF">FHP25_15530</name>
</gene>